<gene>
    <name evidence="7" type="ORF">UFOPK4201_01397</name>
</gene>
<dbReference type="InterPro" id="IPR003819">
    <property type="entry name" value="TauD/TfdA-like"/>
</dbReference>
<evidence type="ECO:0000256" key="2">
    <source>
        <dbReference type="ARBA" id="ARBA00022723"/>
    </source>
</evidence>
<keyword evidence="4" id="KW-0560">Oxidoreductase</keyword>
<keyword evidence="3" id="KW-0223">Dioxygenase</keyword>
<proteinExistence type="inferred from homology"/>
<feature type="domain" description="TauD/TfdA-like" evidence="6">
    <location>
        <begin position="3"/>
        <end position="264"/>
    </location>
</feature>
<evidence type="ECO:0000256" key="1">
    <source>
        <dbReference type="ARBA" id="ARBA00005896"/>
    </source>
</evidence>
<dbReference type="AlphaFoldDB" id="A0A6J6AQ17"/>
<organism evidence="7">
    <name type="scientific">freshwater metagenome</name>
    <dbReference type="NCBI Taxonomy" id="449393"/>
    <lineage>
        <taxon>unclassified sequences</taxon>
        <taxon>metagenomes</taxon>
        <taxon>ecological metagenomes</taxon>
    </lineage>
</organism>
<dbReference type="EMBL" id="CAEUNJ010000065">
    <property type="protein sequence ID" value="CAB4372302.1"/>
    <property type="molecule type" value="Genomic_DNA"/>
</dbReference>
<dbReference type="GO" id="GO:0016706">
    <property type="term" value="F:2-oxoglutarate-dependent dioxygenase activity"/>
    <property type="evidence" value="ECO:0007669"/>
    <property type="project" value="TreeGrafter"/>
</dbReference>
<name>A0A6J6AQ17_9ZZZZ</name>
<dbReference type="GO" id="GO:0046872">
    <property type="term" value="F:metal ion binding"/>
    <property type="evidence" value="ECO:0007669"/>
    <property type="project" value="UniProtKB-KW"/>
</dbReference>
<dbReference type="Pfam" id="PF02668">
    <property type="entry name" value="TauD"/>
    <property type="match status" value="1"/>
</dbReference>
<reference evidence="7" key="1">
    <citation type="submission" date="2020-05" db="EMBL/GenBank/DDBJ databases">
        <authorList>
            <person name="Chiriac C."/>
            <person name="Salcher M."/>
            <person name="Ghai R."/>
            <person name="Kavagutti S V."/>
        </authorList>
    </citation>
    <scope>NUCLEOTIDE SEQUENCE</scope>
</reference>
<dbReference type="PANTHER" id="PTHR30468">
    <property type="entry name" value="ALPHA-KETOGLUTARATE-DEPENDENT SULFONATE DIOXYGENASE"/>
    <property type="match status" value="1"/>
</dbReference>
<evidence type="ECO:0000256" key="4">
    <source>
        <dbReference type="ARBA" id="ARBA00023002"/>
    </source>
</evidence>
<protein>
    <submittedName>
        <fullName evidence="7">Unannotated protein</fullName>
    </submittedName>
</protein>
<dbReference type="SUPFAM" id="SSF51197">
    <property type="entry name" value="Clavaminate synthase-like"/>
    <property type="match status" value="1"/>
</dbReference>
<sequence>MKISPLAGHIGAVVTDIDLTSATRDDITTIKTAITEYLMLAFPGQGHMTDEQQVAFTLNFGDPYFHPISRAMGATDFKAGRIIDDSDHPPYQDKWHTDVSWDPEPPSFGSLRMIELPERGGDTAFSSTYAAYDALSEPMKRSLDGLTAWHSLGDELAFRSKAGDEVVDKTLKLVPGATNPVIGTHPVTGKKFINVNSEFTSHINELSKAESRAILDFLVAHCANPNFGVRWKWTVGDVVLWDERPTHHFAVADYYPQRREIIRVNVR</sequence>
<dbReference type="PANTHER" id="PTHR30468:SF1">
    <property type="entry name" value="ALPHA-KETOGLUTARATE-DEPENDENT SULFONATE DIOXYGENASE"/>
    <property type="match status" value="1"/>
</dbReference>
<dbReference type="Gene3D" id="3.60.130.10">
    <property type="entry name" value="Clavaminate synthase-like"/>
    <property type="match status" value="1"/>
</dbReference>
<keyword evidence="2" id="KW-0479">Metal-binding</keyword>
<evidence type="ECO:0000313" key="7">
    <source>
        <dbReference type="EMBL" id="CAB4372302.1"/>
    </source>
</evidence>
<evidence type="ECO:0000259" key="6">
    <source>
        <dbReference type="Pfam" id="PF02668"/>
    </source>
</evidence>
<evidence type="ECO:0000256" key="5">
    <source>
        <dbReference type="ARBA" id="ARBA00023004"/>
    </source>
</evidence>
<dbReference type="InterPro" id="IPR051323">
    <property type="entry name" value="AtsK-like"/>
</dbReference>
<comment type="similarity">
    <text evidence="1">Belongs to the TfdA dioxygenase family.</text>
</comment>
<dbReference type="GO" id="GO:0005737">
    <property type="term" value="C:cytoplasm"/>
    <property type="evidence" value="ECO:0007669"/>
    <property type="project" value="TreeGrafter"/>
</dbReference>
<keyword evidence="5" id="KW-0408">Iron</keyword>
<dbReference type="InterPro" id="IPR042098">
    <property type="entry name" value="TauD-like_sf"/>
</dbReference>
<accession>A0A6J6AQ17</accession>
<evidence type="ECO:0000256" key="3">
    <source>
        <dbReference type="ARBA" id="ARBA00022964"/>
    </source>
</evidence>